<dbReference type="Gene3D" id="1.20.1740.10">
    <property type="entry name" value="Amino acid/polyamine transporter I"/>
    <property type="match status" value="1"/>
</dbReference>
<feature type="transmembrane region" description="Helical" evidence="8">
    <location>
        <begin position="306"/>
        <end position="322"/>
    </location>
</feature>
<evidence type="ECO:0000256" key="3">
    <source>
        <dbReference type="ARBA" id="ARBA00022448"/>
    </source>
</evidence>
<keyword evidence="4" id="KW-0309">Germination</keyword>
<feature type="transmembrane region" description="Helical" evidence="8">
    <location>
        <begin position="42"/>
        <end position="63"/>
    </location>
</feature>
<keyword evidence="6 8" id="KW-1133">Transmembrane helix</keyword>
<keyword evidence="3" id="KW-0813">Transport</keyword>
<dbReference type="EMBL" id="JBHTLM010000007">
    <property type="protein sequence ID" value="MFD1177036.1"/>
    <property type="molecule type" value="Genomic_DNA"/>
</dbReference>
<dbReference type="PANTHER" id="PTHR34975:SF2">
    <property type="entry name" value="SPORE GERMINATION PROTEIN A2"/>
    <property type="match status" value="1"/>
</dbReference>
<evidence type="ECO:0000256" key="2">
    <source>
        <dbReference type="ARBA" id="ARBA00007998"/>
    </source>
</evidence>
<evidence type="ECO:0000256" key="7">
    <source>
        <dbReference type="ARBA" id="ARBA00023136"/>
    </source>
</evidence>
<sequence length="368" mass="41306">MQVLEKEKISALQLGLMMCPAVLASGFLVLPTATAQYAQNDLWLTSVLATLVGFISVVMATRLHQYYPNLTVIQYSERIVGKLLGKIIGLIFIINNFIPSSLITRQYADFVTGNFLLRTPILLIMASMVLLCTITVRGGVEILGRITSIFLPLFVVPILFLLFLFPDLDLKAIFPVMSQGIVPVVKGSIPMMGWCNELFIMSFFLPSVTDPERGRKWGFVSLGVIILFLTFTNLIGLFLLGPDLGNKVYPILIAFRYVSVGAFLENLESLLLAMWVIGHFLQISIYFYITALSVAQWFQLKDYRPIVFPLSLLVLINGVWGLPNFSVLSDIIRYTIPFFILTTNLLIPLLLLIVAAVRNRKTKDRMNL</sequence>
<comment type="caution">
    <text evidence="9">The sequence shown here is derived from an EMBL/GenBank/DDBJ whole genome shotgun (WGS) entry which is preliminary data.</text>
</comment>
<reference evidence="10" key="1">
    <citation type="journal article" date="2019" name="Int. J. Syst. Evol. Microbiol.">
        <title>The Global Catalogue of Microorganisms (GCM) 10K type strain sequencing project: providing services to taxonomists for standard genome sequencing and annotation.</title>
        <authorList>
            <consortium name="The Broad Institute Genomics Platform"/>
            <consortium name="The Broad Institute Genome Sequencing Center for Infectious Disease"/>
            <person name="Wu L."/>
            <person name="Ma J."/>
        </authorList>
    </citation>
    <scope>NUCLEOTIDE SEQUENCE [LARGE SCALE GENOMIC DNA]</scope>
    <source>
        <strain evidence="10">CCUG 59189</strain>
    </source>
</reference>
<evidence type="ECO:0000256" key="5">
    <source>
        <dbReference type="ARBA" id="ARBA00022692"/>
    </source>
</evidence>
<feature type="transmembrane region" description="Helical" evidence="8">
    <location>
        <begin position="12"/>
        <end position="30"/>
    </location>
</feature>
<comment type="similarity">
    <text evidence="2">Belongs to the amino acid-polyamine-organocation (APC) superfamily. Spore germination protein (SGP) (TC 2.A.3.9) family.</text>
</comment>
<dbReference type="RefSeq" id="WP_379319528.1">
    <property type="nucleotide sequence ID" value="NZ_JBHTLM010000007.1"/>
</dbReference>
<accession>A0ABW3RX30</accession>
<evidence type="ECO:0000313" key="10">
    <source>
        <dbReference type="Proteomes" id="UP001597262"/>
    </source>
</evidence>
<evidence type="ECO:0000313" key="9">
    <source>
        <dbReference type="EMBL" id="MFD1177036.1"/>
    </source>
</evidence>
<name>A0ABW3RX30_9BACL</name>
<comment type="subcellular location">
    <subcellularLocation>
        <location evidence="1">Membrane</location>
        <topology evidence="1">Multi-pass membrane protein</topology>
    </subcellularLocation>
</comment>
<proteinExistence type="inferred from homology"/>
<gene>
    <name evidence="9" type="ORF">ACFQ3W_12090</name>
</gene>
<feature type="transmembrane region" description="Helical" evidence="8">
    <location>
        <begin position="115"/>
        <end position="134"/>
    </location>
</feature>
<protein>
    <submittedName>
        <fullName evidence="9">Endospore germination permease</fullName>
    </submittedName>
</protein>
<keyword evidence="5 8" id="KW-0812">Transmembrane</keyword>
<organism evidence="9 10">
    <name type="scientific">Paenibacillus puldeungensis</name>
    <dbReference type="NCBI Taxonomy" id="696536"/>
    <lineage>
        <taxon>Bacteria</taxon>
        <taxon>Bacillati</taxon>
        <taxon>Bacillota</taxon>
        <taxon>Bacilli</taxon>
        <taxon>Bacillales</taxon>
        <taxon>Paenibacillaceae</taxon>
        <taxon>Paenibacillus</taxon>
    </lineage>
</organism>
<feature type="transmembrane region" description="Helical" evidence="8">
    <location>
        <begin position="146"/>
        <end position="165"/>
    </location>
</feature>
<evidence type="ECO:0000256" key="8">
    <source>
        <dbReference type="SAM" id="Phobius"/>
    </source>
</evidence>
<evidence type="ECO:0000256" key="4">
    <source>
        <dbReference type="ARBA" id="ARBA00022544"/>
    </source>
</evidence>
<dbReference type="Proteomes" id="UP001597262">
    <property type="component" value="Unassembled WGS sequence"/>
</dbReference>
<feature type="transmembrane region" description="Helical" evidence="8">
    <location>
        <begin position="334"/>
        <end position="357"/>
    </location>
</feature>
<keyword evidence="7 8" id="KW-0472">Membrane</keyword>
<evidence type="ECO:0000256" key="6">
    <source>
        <dbReference type="ARBA" id="ARBA00022989"/>
    </source>
</evidence>
<feature type="transmembrane region" description="Helical" evidence="8">
    <location>
        <begin position="83"/>
        <end position="103"/>
    </location>
</feature>
<dbReference type="NCBIfam" id="TIGR00912">
    <property type="entry name" value="2A0309"/>
    <property type="match status" value="1"/>
</dbReference>
<dbReference type="Pfam" id="PF03845">
    <property type="entry name" value="Spore_permease"/>
    <property type="match status" value="1"/>
</dbReference>
<evidence type="ECO:0000256" key="1">
    <source>
        <dbReference type="ARBA" id="ARBA00004141"/>
    </source>
</evidence>
<dbReference type="PANTHER" id="PTHR34975">
    <property type="entry name" value="SPORE GERMINATION PROTEIN A2"/>
    <property type="match status" value="1"/>
</dbReference>
<dbReference type="InterPro" id="IPR004761">
    <property type="entry name" value="Spore_GerAB"/>
</dbReference>
<feature type="transmembrane region" description="Helical" evidence="8">
    <location>
        <begin position="185"/>
        <end position="205"/>
    </location>
</feature>
<keyword evidence="10" id="KW-1185">Reference proteome</keyword>
<feature type="transmembrane region" description="Helical" evidence="8">
    <location>
        <begin position="217"/>
        <end position="240"/>
    </location>
</feature>
<feature type="transmembrane region" description="Helical" evidence="8">
    <location>
        <begin position="272"/>
        <end position="294"/>
    </location>
</feature>